<dbReference type="AlphaFoldDB" id="A0A375GBN0"/>
<feature type="region of interest" description="Disordered" evidence="7">
    <location>
        <begin position="30"/>
        <end position="83"/>
    </location>
</feature>
<evidence type="ECO:0000256" key="7">
    <source>
        <dbReference type="SAM" id="MobiDB-lite"/>
    </source>
</evidence>
<dbReference type="Proteomes" id="UP000256862">
    <property type="component" value="Chromosome CO2235"/>
</dbReference>
<evidence type="ECO:0000256" key="2">
    <source>
        <dbReference type="ARBA" id="ARBA00022729"/>
    </source>
</evidence>
<feature type="compositionally biased region" description="Low complexity" evidence="7">
    <location>
        <begin position="71"/>
        <end position="83"/>
    </location>
</feature>
<gene>
    <name evidence="8" type="ORF">CO2235_230367</name>
</gene>
<evidence type="ECO:0000256" key="6">
    <source>
        <dbReference type="ARBA" id="ARBA00023288"/>
    </source>
</evidence>
<comment type="caution">
    <text evidence="8">The sequence shown here is derived from an EMBL/GenBank/DDBJ whole genome shotgun (WGS) entry which is preliminary data.</text>
</comment>
<protein>
    <submittedName>
        <fullName evidence="8">Membrane protein</fullName>
    </submittedName>
</protein>
<name>A0A375GBN0_9BURK</name>
<sequence>MGQPMLRRVAIVSAFAATLAMPLLAGCGIRGPLTMPKVPPEPTAPTVADPGLGRTDAVPLPTPAPAPAPADQPASSPAAPTTR</sequence>
<dbReference type="EMBL" id="OGUS01000124">
    <property type="protein sequence ID" value="SPC15159.1"/>
    <property type="molecule type" value="Genomic_DNA"/>
</dbReference>
<keyword evidence="5" id="KW-0998">Cell outer membrane</keyword>
<dbReference type="NCBIfam" id="NF047847">
    <property type="entry name" value="SS_mature_LptM"/>
    <property type="match status" value="1"/>
</dbReference>
<proteinExistence type="predicted"/>
<keyword evidence="3" id="KW-0472">Membrane</keyword>
<accession>A0A375GBN0</accession>
<keyword evidence="6" id="KW-0449">Lipoprotein</keyword>
<feature type="compositionally biased region" description="Pro residues" evidence="7">
    <location>
        <begin position="60"/>
        <end position="70"/>
    </location>
</feature>
<evidence type="ECO:0000256" key="3">
    <source>
        <dbReference type="ARBA" id="ARBA00023136"/>
    </source>
</evidence>
<evidence type="ECO:0000256" key="4">
    <source>
        <dbReference type="ARBA" id="ARBA00023139"/>
    </source>
</evidence>
<dbReference type="InterPro" id="IPR032831">
    <property type="entry name" value="LptM_cons"/>
</dbReference>
<evidence type="ECO:0000256" key="5">
    <source>
        <dbReference type="ARBA" id="ARBA00023237"/>
    </source>
</evidence>
<comment type="subcellular location">
    <subcellularLocation>
        <location evidence="1">Cell outer membrane</location>
        <topology evidence="1">Lipid-anchor</topology>
    </subcellularLocation>
</comment>
<dbReference type="PROSITE" id="PS51257">
    <property type="entry name" value="PROKAR_LIPOPROTEIN"/>
    <property type="match status" value="1"/>
</dbReference>
<evidence type="ECO:0000313" key="8">
    <source>
        <dbReference type="EMBL" id="SPC15159.1"/>
    </source>
</evidence>
<evidence type="ECO:0000256" key="1">
    <source>
        <dbReference type="ARBA" id="ARBA00004459"/>
    </source>
</evidence>
<reference evidence="8" key="1">
    <citation type="submission" date="2018-01" db="EMBL/GenBank/DDBJ databases">
        <authorList>
            <person name="Clerissi C."/>
        </authorList>
    </citation>
    <scope>NUCLEOTIDE SEQUENCE</scope>
    <source>
        <strain evidence="8">Cupriavidus oxalaticus LMG 2235</strain>
    </source>
</reference>
<organism evidence="8">
    <name type="scientific">Cupriavidus oxalaticus</name>
    <dbReference type="NCBI Taxonomy" id="96344"/>
    <lineage>
        <taxon>Bacteria</taxon>
        <taxon>Pseudomonadati</taxon>
        <taxon>Pseudomonadota</taxon>
        <taxon>Betaproteobacteria</taxon>
        <taxon>Burkholderiales</taxon>
        <taxon>Burkholderiaceae</taxon>
        <taxon>Cupriavidus</taxon>
    </lineage>
</organism>
<keyword evidence="4" id="KW-0564">Palmitate</keyword>
<keyword evidence="2" id="KW-0732">Signal</keyword>